<dbReference type="InterPro" id="IPR007694">
    <property type="entry name" value="DNA_helicase_DnaB-like_C"/>
</dbReference>
<accession>A0ABP5KGY1</accession>
<evidence type="ECO:0000313" key="2">
    <source>
        <dbReference type="EMBL" id="GAA2130925.1"/>
    </source>
</evidence>
<organism evidence="2 3">
    <name type="scientific">Nocardioides bigeumensis</name>
    <dbReference type="NCBI Taxonomy" id="433657"/>
    <lineage>
        <taxon>Bacteria</taxon>
        <taxon>Bacillati</taxon>
        <taxon>Actinomycetota</taxon>
        <taxon>Actinomycetes</taxon>
        <taxon>Propionibacteriales</taxon>
        <taxon>Nocardioidaceae</taxon>
        <taxon>Nocardioides</taxon>
    </lineage>
</organism>
<dbReference type="PANTHER" id="PTHR30153:SF2">
    <property type="entry name" value="REPLICATIVE DNA HELICASE"/>
    <property type="match status" value="1"/>
</dbReference>
<reference evidence="3" key="1">
    <citation type="journal article" date="2019" name="Int. J. Syst. Evol. Microbiol.">
        <title>The Global Catalogue of Microorganisms (GCM) 10K type strain sequencing project: providing services to taxonomists for standard genome sequencing and annotation.</title>
        <authorList>
            <consortium name="The Broad Institute Genomics Platform"/>
            <consortium name="The Broad Institute Genome Sequencing Center for Infectious Disease"/>
            <person name="Wu L."/>
            <person name="Ma J."/>
        </authorList>
    </citation>
    <scope>NUCLEOTIDE SEQUENCE [LARGE SCALE GENOMIC DNA]</scope>
    <source>
        <strain evidence="3">JCM 16021</strain>
    </source>
</reference>
<protein>
    <recommendedName>
        <fullName evidence="1">SF4 helicase domain-containing protein</fullName>
    </recommendedName>
</protein>
<evidence type="ECO:0000313" key="3">
    <source>
        <dbReference type="Proteomes" id="UP001500575"/>
    </source>
</evidence>
<dbReference type="Pfam" id="PF03796">
    <property type="entry name" value="DnaB_C"/>
    <property type="match status" value="1"/>
</dbReference>
<sequence length="342" mass="37837">MDPAQPRFNPIMDPKFTPLMEVLERTDQRLRSDSPDATFWPTGFGVLDDAIGGGLRAGSLSLIAGPQGLGKSTFALQVARNAVVSGRPAIYFSYELEAENLLMKLVGLEAAEMDPMECPSIQQIRSVFEATDGTEGGLVDRMQALPNGVQALLQVHSYAERFVAYRSTSMHTTLDVIADAIKELISRTGESPLVVVDYLQKVCEPEGADDNEKITRITERLKDLSIEFACPVLAVAAADREGLEPGSRMRARHMRGSTALAYEPDLVMILNTKTDIVAKHHLVYDGEAAARFRNYAVLTIEKNRSGFDGGEFEFRKRFEQGRFETNGKVVTEKLVDERVFTE</sequence>
<dbReference type="EMBL" id="BAAAQQ010000013">
    <property type="protein sequence ID" value="GAA2130925.1"/>
    <property type="molecule type" value="Genomic_DNA"/>
</dbReference>
<dbReference type="Proteomes" id="UP001500575">
    <property type="component" value="Unassembled WGS sequence"/>
</dbReference>
<dbReference type="PROSITE" id="PS51199">
    <property type="entry name" value="SF4_HELICASE"/>
    <property type="match status" value="1"/>
</dbReference>
<dbReference type="PANTHER" id="PTHR30153">
    <property type="entry name" value="REPLICATIVE DNA HELICASE DNAB"/>
    <property type="match status" value="1"/>
</dbReference>
<gene>
    <name evidence="2" type="ORF">GCM10009843_33940</name>
</gene>
<dbReference type="SUPFAM" id="SSF52540">
    <property type="entry name" value="P-loop containing nucleoside triphosphate hydrolases"/>
    <property type="match status" value="1"/>
</dbReference>
<dbReference type="Gene3D" id="3.40.50.300">
    <property type="entry name" value="P-loop containing nucleotide triphosphate hydrolases"/>
    <property type="match status" value="1"/>
</dbReference>
<keyword evidence="3" id="KW-1185">Reference proteome</keyword>
<feature type="domain" description="SF4 helicase" evidence="1">
    <location>
        <begin position="33"/>
        <end position="330"/>
    </location>
</feature>
<dbReference type="InterPro" id="IPR027417">
    <property type="entry name" value="P-loop_NTPase"/>
</dbReference>
<proteinExistence type="predicted"/>
<name>A0ABP5KGY1_9ACTN</name>
<comment type="caution">
    <text evidence="2">The sequence shown here is derived from an EMBL/GenBank/DDBJ whole genome shotgun (WGS) entry which is preliminary data.</text>
</comment>
<evidence type="ECO:0000259" key="1">
    <source>
        <dbReference type="PROSITE" id="PS51199"/>
    </source>
</evidence>